<dbReference type="RefSeq" id="WP_173036720.1">
    <property type="nucleotide sequence ID" value="NZ_AP022870.1"/>
</dbReference>
<dbReference type="InterPro" id="IPR007111">
    <property type="entry name" value="NACHT_NTPase"/>
</dbReference>
<evidence type="ECO:0000313" key="3">
    <source>
        <dbReference type="EMBL" id="BCB76745.1"/>
    </source>
</evidence>
<reference evidence="3 4" key="1">
    <citation type="submission" date="2020-03" db="EMBL/GenBank/DDBJ databases">
        <title>Whole genome shotgun sequence of Phytohabitans flavus NBRC 107702.</title>
        <authorList>
            <person name="Komaki H."/>
            <person name="Tamura T."/>
        </authorList>
    </citation>
    <scope>NUCLEOTIDE SEQUENCE [LARGE SCALE GENOMIC DNA]</scope>
    <source>
        <strain evidence="3 4">NBRC 107702</strain>
    </source>
</reference>
<dbReference type="GO" id="GO:0004197">
    <property type="term" value="F:cysteine-type endopeptidase activity"/>
    <property type="evidence" value="ECO:0007669"/>
    <property type="project" value="InterPro"/>
</dbReference>
<proteinExistence type="predicted"/>
<dbReference type="PANTHER" id="PTHR46844">
    <property type="entry name" value="SLR5058 PROTEIN"/>
    <property type="match status" value="1"/>
</dbReference>
<dbReference type="Gene3D" id="3.40.50.300">
    <property type="entry name" value="P-loop containing nucleotide triphosphate hydrolases"/>
    <property type="match status" value="1"/>
</dbReference>
<gene>
    <name evidence="3" type="ORF">Pflav_031550</name>
</gene>
<dbReference type="InterPro" id="IPR029030">
    <property type="entry name" value="Caspase-like_dom_sf"/>
</dbReference>
<dbReference type="Proteomes" id="UP000502508">
    <property type="component" value="Chromosome"/>
</dbReference>
<dbReference type="Pfam" id="PF00656">
    <property type="entry name" value="Peptidase_C14"/>
    <property type="match status" value="1"/>
</dbReference>
<organism evidence="3 4">
    <name type="scientific">Phytohabitans flavus</name>
    <dbReference type="NCBI Taxonomy" id="1076124"/>
    <lineage>
        <taxon>Bacteria</taxon>
        <taxon>Bacillati</taxon>
        <taxon>Actinomycetota</taxon>
        <taxon>Actinomycetes</taxon>
        <taxon>Micromonosporales</taxon>
        <taxon>Micromonosporaceae</taxon>
    </lineage>
</organism>
<evidence type="ECO:0000313" key="4">
    <source>
        <dbReference type="Proteomes" id="UP000502508"/>
    </source>
</evidence>
<dbReference type="InterPro" id="IPR011600">
    <property type="entry name" value="Pept_C14_caspase"/>
</dbReference>
<dbReference type="InterPro" id="IPR027417">
    <property type="entry name" value="P-loop_NTPase"/>
</dbReference>
<reference evidence="3 4" key="2">
    <citation type="submission" date="2020-03" db="EMBL/GenBank/DDBJ databases">
        <authorList>
            <person name="Ichikawa N."/>
            <person name="Kimura A."/>
            <person name="Kitahashi Y."/>
            <person name="Uohara A."/>
        </authorList>
    </citation>
    <scope>NUCLEOTIDE SEQUENCE [LARGE SCALE GENOMIC DNA]</scope>
    <source>
        <strain evidence="3 4">NBRC 107702</strain>
    </source>
</reference>
<evidence type="ECO:0000256" key="1">
    <source>
        <dbReference type="SAM" id="MobiDB-lite"/>
    </source>
</evidence>
<evidence type="ECO:0000259" key="2">
    <source>
        <dbReference type="PROSITE" id="PS50837"/>
    </source>
</evidence>
<dbReference type="NCBIfam" id="NF047832">
    <property type="entry name" value="caspase_w_EACC1"/>
    <property type="match status" value="1"/>
</dbReference>
<dbReference type="Gene3D" id="3.40.50.1460">
    <property type="match status" value="1"/>
</dbReference>
<feature type="domain" description="NACHT" evidence="2">
    <location>
        <begin position="394"/>
        <end position="530"/>
    </location>
</feature>
<dbReference type="PANTHER" id="PTHR46844:SF1">
    <property type="entry name" value="SLR5058 PROTEIN"/>
    <property type="match status" value="1"/>
</dbReference>
<keyword evidence="4" id="KW-1185">Reference proteome</keyword>
<accession>A0A6F8XSD4</accession>
<dbReference type="Pfam" id="PF05729">
    <property type="entry name" value="NACHT"/>
    <property type="match status" value="1"/>
</dbReference>
<dbReference type="EMBL" id="AP022870">
    <property type="protein sequence ID" value="BCB76745.1"/>
    <property type="molecule type" value="Genomic_DNA"/>
</dbReference>
<dbReference type="SUPFAM" id="SSF52540">
    <property type="entry name" value="P-loop containing nucleoside triphosphate hydrolases"/>
    <property type="match status" value="1"/>
</dbReference>
<dbReference type="PROSITE" id="PS50837">
    <property type="entry name" value="NACHT"/>
    <property type="match status" value="1"/>
</dbReference>
<name>A0A6F8XSD4_9ACTN</name>
<protein>
    <recommendedName>
        <fullName evidence="2">NACHT domain-containing protein</fullName>
    </recommendedName>
</protein>
<dbReference type="KEGG" id="pfla:Pflav_031550"/>
<dbReference type="PROSITE" id="PS00018">
    <property type="entry name" value="EF_HAND_1"/>
    <property type="match status" value="1"/>
</dbReference>
<dbReference type="InterPro" id="IPR018247">
    <property type="entry name" value="EF_Hand_1_Ca_BS"/>
</dbReference>
<sequence>MGRRVALLIASYLYEDGDLKGLTAPPHDADALADVLSDPRIAGFEVAMSVNEPHHQVGERIGAFYRDSGRDDLTLLYFTGHGLKDDEGRLYLATTNTRRDNLLFTALLAEHIDKALESSPSRQKVLILDCCYSGAYPAGRAVKAGGQVHTLERFQGRGRAVLTASDTMQYSFEGDQRHGEAAQSVFTRHLVAGLRDGSADLDGDGDITIDELYSYVHDRVVEEMPQQRPKKQDSVLGNIVIARNVNWDLPAYLRSSIHSPIATDRLGAPPALSRELPSPLRITRAVLSPPSPSSEVQRVAFSAVQRPASTRKSANQLVLRQAQQEYLGTVKYAWRAIDLAALSANLDAASQQRVMRLPLKSVFVSLVADDIDLADADKVHADGVSLDEAAAKHRLLIVLGLPGSGKTVVCQWLALQAAERSQSIGPGQPLGRLPVLVRAADYLADCVARLDGGLRVRTVIEYVQDELVSLAFDNCQHAPEMVQLAIEEGRLYLLIDGLDELSRHRDELLGAIVDEIEAMPSGNRFVITSRRHAYDRAQLPLSGAAHYLIRPMSADQIRSFATRFCEVAVPDEDPAPLLDAILDHESPARYLAETPLVLVSLCSNWQTNRQLPANRGALYRTLLLDMAQRWRNWIIDLHTSAAGAGAVAVDSDFNNNNVLMVLAHVAFAIHTRYPSGRIPEADLIELLDEVAFGQRRLYEPETGPVLRDLVRAIQVKPGILSMLEPGQYGFVHQSFREYLLGIRVIAERDGMGPRPPALVRSFAARLDDPTWREPLLLALDECEPDTREAMVATVLDGASGPIEPWAELFLAAAERSGSTDPAALELALRLAMPAYATAVEDQSLSTGLAGQIAGLRRRVGAAGFDRVALPLLDHSNGPALGHLYLRRGWLSDAVIRAAAAAFRYDDGRLDWPLHRILRTAGAPEDSQRRAVPDPGPAPPTSDALFAGIPRPIDLYRAGGDAWHVAYQAAGEATVEPIPDGVLPVRDALSRSPATWQAAIGDPAAASALAAMAGGFDDRDAEHTDYDYLDLARIVTMRSGLQRWTIEHLASEVVPRFGVSDVVFAIATHLDSLGAWSSQPSAALRHPPELRPEWLTAPTTTAVQAALLRWADRGAAPKLLPAALDEVSYGDADEVDHAIASLGHLMIDGGETHAAGGAATVWVLERALAGTRDAALRAMAAWFEALWTAGGTLGIDDRTVLHVALLNLTCSLAGRPVNVGLDLDERLGSGAAMPPVLVADRLGRRILDLDGRGPQAWTGWQTGLEGRPAAEVLAVAYWLVRMPYVRFVGGGNSLRFRLEPSNVDPGVPAGDGIAAVHQLVPWIRRAGPSQTEAVIADLLAAASGSETEAPGSTSANTTIASESSLFRMLDEAVGDRVATPSRVALRVAALVLGELRFQGKPVRPWRAIQDDSLRRRRWLDRALAERLDRLAAGSPADRSLAADLLSTVDAVAKDSTDWLTEATGTDVLGAGASALSTLHRAAGQPPALSEVHALVDLVANGDAATSARAAQALVGSYRGVIQPTRRYRLSETGGDLWMAVVRESRTAAPPIRWMLHDVLYQWDIDDPDEVARLANTVGGDGTPDWQRALSASVTWQPDAQRALARWLASSPVRPGDVEAAMLLVGRLLAYPDNVPATDEVVDATIKGKRRVRTAMRSLDRFDESWLRVGVAQTIVECAATALRSAAAGSRPQHARVLFEERTVPVIRSPTRSEATAQLATFGNLIWASVAAPADAASRFVTDEIMTSDAATLLADWLAVVQDEIDVRPEHPQPGLLDVVHEALLSLLAVVTEHDATPLADAPGMQGLLVRAALTSQRAGAAAFTLLGRLPHLVVAANGEDALLAAIEAHLRYQQPAVVDAISACLRQIPYVYGTGLADVLITRMATTTNETVLVHLARVLRAHMEDPTCTGAELQRARQALRTFPGAPGHRFPVYATGIGTIDDPRDWLYDEQNVNSTLRRLLYSRNV</sequence>
<feature type="region of interest" description="Disordered" evidence="1">
    <location>
        <begin position="922"/>
        <end position="943"/>
    </location>
</feature>
<dbReference type="SUPFAM" id="SSF52129">
    <property type="entry name" value="Caspase-like"/>
    <property type="match status" value="1"/>
</dbReference>
<dbReference type="GO" id="GO:0006508">
    <property type="term" value="P:proteolysis"/>
    <property type="evidence" value="ECO:0007669"/>
    <property type="project" value="InterPro"/>
</dbReference>